<keyword evidence="6" id="KW-0276">Fatty acid metabolism</keyword>
<dbReference type="InterPro" id="IPR012348">
    <property type="entry name" value="RNR-like"/>
</dbReference>
<evidence type="ECO:0000256" key="8">
    <source>
        <dbReference type="ARBA" id="ARBA00023004"/>
    </source>
</evidence>
<keyword evidence="8" id="KW-0408">Iron</keyword>
<keyword evidence="7" id="KW-0560">Oxidoreductase</keyword>
<dbReference type="SUPFAM" id="SSF47240">
    <property type="entry name" value="Ferritin-like"/>
    <property type="match status" value="1"/>
</dbReference>
<dbReference type="PIRSF" id="PIRSF000346">
    <property type="entry name" value="Dlt9_acylACP_des"/>
    <property type="match status" value="1"/>
</dbReference>
<dbReference type="CDD" id="cd01050">
    <property type="entry name" value="Acyl_ACP_Desat"/>
    <property type="match status" value="1"/>
</dbReference>
<keyword evidence="12" id="KW-1185">Reference proteome</keyword>
<dbReference type="Gene3D" id="1.10.620.20">
    <property type="entry name" value="Ribonucleotide Reductase, subunit A"/>
    <property type="match status" value="1"/>
</dbReference>
<organism evidence="11 12">
    <name type="scientific">Maribacter sedimenticola</name>
    <dbReference type="NCBI Taxonomy" id="228956"/>
    <lineage>
        <taxon>Bacteria</taxon>
        <taxon>Pseudomonadati</taxon>
        <taxon>Bacteroidota</taxon>
        <taxon>Flavobacteriia</taxon>
        <taxon>Flavobacteriales</taxon>
        <taxon>Flavobacteriaceae</taxon>
        <taxon>Maribacter</taxon>
    </lineage>
</organism>
<dbReference type="EMBL" id="FZNV01000003">
    <property type="protein sequence ID" value="SNR57710.1"/>
    <property type="molecule type" value="Genomic_DNA"/>
</dbReference>
<protein>
    <submittedName>
        <fullName evidence="11">Acyl-[acyl-carrier-protein] desaturase</fullName>
    </submittedName>
</protein>
<comment type="similarity">
    <text evidence="2">Belongs to the fatty acid desaturase type 2 family.</text>
</comment>
<evidence type="ECO:0000256" key="3">
    <source>
        <dbReference type="ARBA" id="ARBA00011738"/>
    </source>
</evidence>
<sequence>MKWVGIDKTCNFTLKERVLLTNFEKKDTMPIKNIRLEVMQALEPKVEGFMDSFLIKPEDIWQPTDFLPNSEKDTFLQEVKELREESKDLGYDFWVTMVADTITEEALPTYESWLMDVVGIDQHGDYKTNGWAKWVRAWTAEENRHGDVLNKYLYLSGRVNMREVELTTQHLISDGFDIGTDRDPYKNFVYTSFQELATNISHKRVGQLAKKKGNALLGKMCTIIAGDEMRHHLAYREFVKTIFGEDPSGMMIAFADMMKKKIVMPAHFLRESGGTIGSAFENFSNCAQRLGVYTAQDYVDILAKLNAFWELESMRSLNEEAEKARDYLLKLPARLERIAERMKFPEDQYHFKWVEANGAL</sequence>
<evidence type="ECO:0000256" key="5">
    <source>
        <dbReference type="ARBA" id="ARBA00022723"/>
    </source>
</evidence>
<accession>A0ABY1SIP9</accession>
<dbReference type="Proteomes" id="UP000198337">
    <property type="component" value="Unassembled WGS sequence"/>
</dbReference>
<keyword evidence="10" id="KW-0275">Fatty acid biosynthesis</keyword>
<evidence type="ECO:0000256" key="7">
    <source>
        <dbReference type="ARBA" id="ARBA00023002"/>
    </source>
</evidence>
<comment type="cofactor">
    <cofactor evidence="1">
        <name>Fe(2+)</name>
        <dbReference type="ChEBI" id="CHEBI:29033"/>
    </cofactor>
</comment>
<dbReference type="InterPro" id="IPR009078">
    <property type="entry name" value="Ferritin-like_SF"/>
</dbReference>
<comment type="subunit">
    <text evidence="3">Homodimer.</text>
</comment>
<evidence type="ECO:0000256" key="1">
    <source>
        <dbReference type="ARBA" id="ARBA00001954"/>
    </source>
</evidence>
<evidence type="ECO:0000256" key="6">
    <source>
        <dbReference type="ARBA" id="ARBA00022832"/>
    </source>
</evidence>
<evidence type="ECO:0000313" key="12">
    <source>
        <dbReference type="Proteomes" id="UP000198337"/>
    </source>
</evidence>
<reference evidence="11 12" key="1">
    <citation type="submission" date="2017-06" db="EMBL/GenBank/DDBJ databases">
        <authorList>
            <person name="Varghese N."/>
            <person name="Submissions S."/>
        </authorList>
    </citation>
    <scope>NUCLEOTIDE SEQUENCE [LARGE SCALE GENOMIC DNA]</scope>
    <source>
        <strain evidence="11 12">DSM 19840</strain>
    </source>
</reference>
<evidence type="ECO:0000256" key="10">
    <source>
        <dbReference type="ARBA" id="ARBA00023160"/>
    </source>
</evidence>
<proteinExistence type="inferred from homology"/>
<name>A0ABY1SIP9_9FLAO</name>
<keyword evidence="4" id="KW-0444">Lipid biosynthesis</keyword>
<dbReference type="PANTHER" id="PTHR31155">
    <property type="entry name" value="ACYL- ACYL-CARRIER-PROTEIN DESATURASE-RELATED"/>
    <property type="match status" value="1"/>
</dbReference>
<evidence type="ECO:0000256" key="9">
    <source>
        <dbReference type="ARBA" id="ARBA00023098"/>
    </source>
</evidence>
<comment type="caution">
    <text evidence="11">The sequence shown here is derived from an EMBL/GenBank/DDBJ whole genome shotgun (WGS) entry which is preliminary data.</text>
</comment>
<dbReference type="PANTHER" id="PTHR31155:SF9">
    <property type="entry name" value="STEAROYL-[ACYL-CARRIER-PROTEIN] 9-DESATURASE 7, CHLOROPLASTIC"/>
    <property type="match status" value="1"/>
</dbReference>
<evidence type="ECO:0000313" key="11">
    <source>
        <dbReference type="EMBL" id="SNR57710.1"/>
    </source>
</evidence>
<keyword evidence="5" id="KW-0479">Metal-binding</keyword>
<gene>
    <name evidence="11" type="ORF">SAMN04488009_2573</name>
</gene>
<keyword evidence="9" id="KW-0443">Lipid metabolism</keyword>
<evidence type="ECO:0000256" key="4">
    <source>
        <dbReference type="ARBA" id="ARBA00022516"/>
    </source>
</evidence>
<evidence type="ECO:0000256" key="2">
    <source>
        <dbReference type="ARBA" id="ARBA00008749"/>
    </source>
</evidence>
<dbReference type="InterPro" id="IPR005067">
    <property type="entry name" value="Fatty_acid_desaturase-2"/>
</dbReference>
<dbReference type="Pfam" id="PF03405">
    <property type="entry name" value="FA_desaturase_2"/>
    <property type="match status" value="1"/>
</dbReference>